<evidence type="ECO:0000256" key="4">
    <source>
        <dbReference type="ARBA" id="ARBA00022741"/>
    </source>
</evidence>
<accession>A0A839RUL2</accession>
<dbReference type="Pfam" id="PF00069">
    <property type="entry name" value="Pkinase"/>
    <property type="match status" value="1"/>
</dbReference>
<evidence type="ECO:0000256" key="1">
    <source>
        <dbReference type="ARBA" id="ARBA00012513"/>
    </source>
</evidence>
<keyword evidence="6 7" id="KW-0067">ATP-binding</keyword>
<dbReference type="SUPFAM" id="SSF56112">
    <property type="entry name" value="Protein kinase-like (PK-like)"/>
    <property type="match status" value="1"/>
</dbReference>
<keyword evidence="3 10" id="KW-0808">Transferase</keyword>
<feature type="region of interest" description="Disordered" evidence="8">
    <location>
        <begin position="400"/>
        <end position="432"/>
    </location>
</feature>
<gene>
    <name evidence="10" type="ORF">FHS23_000071</name>
</gene>
<organism evidence="10 11">
    <name type="scientific">Prauserella isguenensis</name>
    <dbReference type="NCBI Taxonomy" id="1470180"/>
    <lineage>
        <taxon>Bacteria</taxon>
        <taxon>Bacillati</taxon>
        <taxon>Actinomycetota</taxon>
        <taxon>Actinomycetes</taxon>
        <taxon>Pseudonocardiales</taxon>
        <taxon>Pseudonocardiaceae</taxon>
        <taxon>Prauserella</taxon>
    </lineage>
</organism>
<dbReference type="Gene3D" id="3.30.200.20">
    <property type="entry name" value="Phosphorylase Kinase, domain 1"/>
    <property type="match status" value="1"/>
</dbReference>
<feature type="region of interest" description="Disordered" evidence="8">
    <location>
        <begin position="462"/>
        <end position="568"/>
    </location>
</feature>
<dbReference type="PANTHER" id="PTHR43289:SF6">
    <property type="entry name" value="SERINE_THREONINE-PROTEIN KINASE NEKL-3"/>
    <property type="match status" value="1"/>
</dbReference>
<keyword evidence="2" id="KW-0723">Serine/threonine-protein kinase</keyword>
<reference evidence="10 11" key="1">
    <citation type="submission" date="2020-08" db="EMBL/GenBank/DDBJ databases">
        <title>Genomic Encyclopedia of Type Strains, Phase III (KMG-III): the genomes of soil and plant-associated and newly described type strains.</title>
        <authorList>
            <person name="Whitman W."/>
        </authorList>
    </citation>
    <scope>NUCLEOTIDE SEQUENCE [LARGE SCALE GENOMIC DNA]</scope>
    <source>
        <strain evidence="10 11">CECT 8577</strain>
    </source>
</reference>
<dbReference type="PANTHER" id="PTHR43289">
    <property type="entry name" value="MITOGEN-ACTIVATED PROTEIN KINASE KINASE KINASE 20-RELATED"/>
    <property type="match status" value="1"/>
</dbReference>
<dbReference type="InterPro" id="IPR011009">
    <property type="entry name" value="Kinase-like_dom_sf"/>
</dbReference>
<feature type="binding site" evidence="7">
    <location>
        <position position="41"/>
    </location>
    <ligand>
        <name>ATP</name>
        <dbReference type="ChEBI" id="CHEBI:30616"/>
    </ligand>
</feature>
<feature type="domain" description="Protein kinase" evidence="9">
    <location>
        <begin position="12"/>
        <end position="268"/>
    </location>
</feature>
<evidence type="ECO:0000313" key="11">
    <source>
        <dbReference type="Proteomes" id="UP000550714"/>
    </source>
</evidence>
<dbReference type="InterPro" id="IPR000719">
    <property type="entry name" value="Prot_kinase_dom"/>
</dbReference>
<evidence type="ECO:0000256" key="7">
    <source>
        <dbReference type="PROSITE-ProRule" id="PRU10141"/>
    </source>
</evidence>
<dbReference type="RefSeq" id="WP_183646026.1">
    <property type="nucleotide sequence ID" value="NZ_JACHWU010000001.1"/>
</dbReference>
<dbReference type="PROSITE" id="PS00108">
    <property type="entry name" value="PROTEIN_KINASE_ST"/>
    <property type="match status" value="1"/>
</dbReference>
<dbReference type="Gene3D" id="1.10.510.10">
    <property type="entry name" value="Transferase(Phosphotransferase) domain 1"/>
    <property type="match status" value="1"/>
</dbReference>
<dbReference type="PROSITE" id="PS00107">
    <property type="entry name" value="PROTEIN_KINASE_ATP"/>
    <property type="match status" value="1"/>
</dbReference>
<dbReference type="Proteomes" id="UP000550714">
    <property type="component" value="Unassembled WGS sequence"/>
</dbReference>
<feature type="compositionally biased region" description="Pro residues" evidence="8">
    <location>
        <begin position="529"/>
        <end position="551"/>
    </location>
</feature>
<keyword evidence="5" id="KW-0418">Kinase</keyword>
<comment type="caution">
    <text evidence="10">The sequence shown here is derived from an EMBL/GenBank/DDBJ whole genome shotgun (WGS) entry which is preliminary data.</text>
</comment>
<keyword evidence="11" id="KW-1185">Reference proteome</keyword>
<dbReference type="GO" id="GO:0005524">
    <property type="term" value="F:ATP binding"/>
    <property type="evidence" value="ECO:0007669"/>
    <property type="project" value="UniProtKB-UniRule"/>
</dbReference>
<keyword evidence="4 7" id="KW-0547">Nucleotide-binding</keyword>
<dbReference type="SMART" id="SM00220">
    <property type="entry name" value="S_TKc"/>
    <property type="match status" value="1"/>
</dbReference>
<sequence>MSDEGRLIAGRYRVLSRIGSGAMGAVWMARDELLHRTVAIKQLLLQSGLDEHEIDDARARTMREARIAARLHHPNAISVFDVVTDDSGQPCLVMEYLESTSLAQELQGGRTLSPVDVAQIGTQVSAALKAAHAVGIVHRDIKPGNILLAPNGMVKLTDFGISRAKDDVTVTKTGMIAGTPAYLAPEVAIGGDPGPESDVFSLGSTLYAATEGQPPFGLSENTLSLLHAVAAGQINPPRQSGPLTSVLAVMLHPETQHRPTAEECEELLDAVARGETPLGGPADEAGADDRTSMLGTAGAAAAGGAVGAALGAGAAGAAEEPPAGHSGTLGSDAGGYYDDGYDDYAAAGGYADHGYPDRDYDDPAYTATAYNATAYNDFDYDDYDGQDDRTLVAGAAGAGYGAYPDDQDPYDRDGTRVAAAAGGGAAGEDDEKPKWKVPALVGGLVVIGLAAFAVWLFSGPSGDQDPEPAGNPAPATTSTSQSTSSPAPTTSSPEPTTEEPTYVEPEPTYVEPEPTYEEPTSTYVEPEPTTEPSPEPPPSTEEPSTQPPSPEPTGTTSNSTGDAGVPAP</sequence>
<dbReference type="EMBL" id="JACHWU010000001">
    <property type="protein sequence ID" value="MBB3049076.1"/>
    <property type="molecule type" value="Genomic_DNA"/>
</dbReference>
<evidence type="ECO:0000313" key="10">
    <source>
        <dbReference type="EMBL" id="MBB3049076.1"/>
    </source>
</evidence>
<evidence type="ECO:0000256" key="3">
    <source>
        <dbReference type="ARBA" id="ARBA00022679"/>
    </source>
</evidence>
<evidence type="ECO:0000256" key="6">
    <source>
        <dbReference type="ARBA" id="ARBA00022840"/>
    </source>
</evidence>
<dbReference type="InterPro" id="IPR008271">
    <property type="entry name" value="Ser/Thr_kinase_AS"/>
</dbReference>
<evidence type="ECO:0000259" key="9">
    <source>
        <dbReference type="PROSITE" id="PS50011"/>
    </source>
</evidence>
<feature type="compositionally biased region" description="Low complexity" evidence="8">
    <location>
        <begin position="472"/>
        <end position="528"/>
    </location>
</feature>
<dbReference type="CDD" id="cd14014">
    <property type="entry name" value="STKc_PknB_like"/>
    <property type="match status" value="1"/>
</dbReference>
<proteinExistence type="predicted"/>
<evidence type="ECO:0000256" key="8">
    <source>
        <dbReference type="SAM" id="MobiDB-lite"/>
    </source>
</evidence>
<dbReference type="InterPro" id="IPR017441">
    <property type="entry name" value="Protein_kinase_ATP_BS"/>
</dbReference>
<name>A0A839RUL2_9PSEU</name>
<dbReference type="AlphaFoldDB" id="A0A839RUL2"/>
<dbReference type="GO" id="GO:0004674">
    <property type="term" value="F:protein serine/threonine kinase activity"/>
    <property type="evidence" value="ECO:0007669"/>
    <property type="project" value="UniProtKB-KW"/>
</dbReference>
<evidence type="ECO:0000256" key="2">
    <source>
        <dbReference type="ARBA" id="ARBA00022527"/>
    </source>
</evidence>
<protein>
    <recommendedName>
        <fullName evidence="1">non-specific serine/threonine protein kinase</fullName>
        <ecNumber evidence="1">2.7.11.1</ecNumber>
    </recommendedName>
</protein>
<dbReference type="PROSITE" id="PS50011">
    <property type="entry name" value="PROTEIN_KINASE_DOM"/>
    <property type="match status" value="1"/>
</dbReference>
<dbReference type="EC" id="2.7.11.1" evidence="1"/>
<evidence type="ECO:0000256" key="5">
    <source>
        <dbReference type="ARBA" id="ARBA00022777"/>
    </source>
</evidence>